<evidence type="ECO:0000256" key="1">
    <source>
        <dbReference type="SAM" id="MobiDB-lite"/>
    </source>
</evidence>
<dbReference type="Proteomes" id="UP000007431">
    <property type="component" value="Unassembled WGS sequence"/>
</dbReference>
<protein>
    <submittedName>
        <fullName evidence="2">Expressed protein</fullName>
    </submittedName>
</protein>
<keyword evidence="3" id="KW-1185">Reference proteome</keyword>
<organism evidence="3">
    <name type="scientific">Schizophyllum commune (strain H4-8 / FGSC 9210)</name>
    <name type="common">Split gill fungus</name>
    <dbReference type="NCBI Taxonomy" id="578458"/>
    <lineage>
        <taxon>Eukaryota</taxon>
        <taxon>Fungi</taxon>
        <taxon>Dikarya</taxon>
        <taxon>Basidiomycota</taxon>
        <taxon>Agaricomycotina</taxon>
        <taxon>Agaricomycetes</taxon>
        <taxon>Agaricomycetidae</taxon>
        <taxon>Agaricales</taxon>
        <taxon>Schizophyllaceae</taxon>
        <taxon>Schizophyllum</taxon>
    </lineage>
</organism>
<accession>D8Q4G4</accession>
<dbReference type="GeneID" id="9589620"/>
<dbReference type="InParanoid" id="D8Q4G4"/>
<sequence length="116" mass="13121">MYAIVAVIKKQATDQRSVPTYSSLFTGAKKFIKAQLARSALGDKYKGPSTDELSPTMRKRDLGTSNQDPQLIYFDGYVNPHEERFLFPFVSARGGQAIGEKVVRFPRDEYPTTWIL</sequence>
<gene>
    <name evidence="2" type="ORF">SCHCODRAFT_11211</name>
</gene>
<name>D8Q4G4_SCHCM</name>
<evidence type="ECO:0000313" key="2">
    <source>
        <dbReference type="EMBL" id="EFI96787.1"/>
    </source>
</evidence>
<dbReference type="OMA" id="AACHETQ"/>
<proteinExistence type="predicted"/>
<dbReference type="VEuPathDB" id="FungiDB:SCHCODRAFT_02599942"/>
<evidence type="ECO:0000313" key="3">
    <source>
        <dbReference type="Proteomes" id="UP000007431"/>
    </source>
</evidence>
<dbReference type="KEGG" id="scm:SCHCO_02599942"/>
<dbReference type="EMBL" id="GL377306">
    <property type="protein sequence ID" value="EFI96787.1"/>
    <property type="molecule type" value="Genomic_DNA"/>
</dbReference>
<dbReference type="AlphaFoldDB" id="D8Q4G4"/>
<dbReference type="OrthoDB" id="3047408at2759"/>
<reference evidence="2 3" key="1">
    <citation type="journal article" date="2010" name="Nat. Biotechnol.">
        <title>Genome sequence of the model mushroom Schizophyllum commune.</title>
        <authorList>
            <person name="Ohm R.A."/>
            <person name="de Jong J.F."/>
            <person name="Lugones L.G."/>
            <person name="Aerts A."/>
            <person name="Kothe E."/>
            <person name="Stajich J.E."/>
            <person name="de Vries R.P."/>
            <person name="Record E."/>
            <person name="Levasseur A."/>
            <person name="Baker S.E."/>
            <person name="Bartholomew K.A."/>
            <person name="Coutinho P.M."/>
            <person name="Erdmann S."/>
            <person name="Fowler T.J."/>
            <person name="Gathman A.C."/>
            <person name="Lombard V."/>
            <person name="Henrissat B."/>
            <person name="Knabe N."/>
            <person name="Kuees U."/>
            <person name="Lilly W.W."/>
            <person name="Lindquist E."/>
            <person name="Lucas S."/>
            <person name="Magnuson J.K."/>
            <person name="Piumi F."/>
            <person name="Raudaskoski M."/>
            <person name="Salamov A."/>
            <person name="Schmutz J."/>
            <person name="Schwarze F.W.M.R."/>
            <person name="vanKuyk P.A."/>
            <person name="Horton J.S."/>
            <person name="Grigoriev I.V."/>
            <person name="Woesten H.A.B."/>
        </authorList>
    </citation>
    <scope>NUCLEOTIDE SEQUENCE [LARGE SCALE GENOMIC DNA]</scope>
    <source>
        <strain evidence="3">H4-8 / FGSC 9210</strain>
    </source>
</reference>
<feature type="region of interest" description="Disordered" evidence="1">
    <location>
        <begin position="43"/>
        <end position="65"/>
    </location>
</feature>
<dbReference type="HOGENOM" id="CLU_2098236_0_0_1"/>